<evidence type="ECO:0000256" key="8">
    <source>
        <dbReference type="ARBA" id="ARBA00022723"/>
    </source>
</evidence>
<dbReference type="InterPro" id="IPR014222">
    <property type="entry name" value="Cyt_c_oxidase_su2"/>
</dbReference>
<reference evidence="22 23" key="1">
    <citation type="journal article" date="2015" name="Int. J. Syst. Evol. Microbiol.">
        <title>Roseomonas oryzae sp. nov., isolated from paddy rhizosphere soil.</title>
        <authorList>
            <person name="Ramaprasad E.V."/>
            <person name="Sasikala Ch."/>
            <person name="Ramana Ch.V."/>
        </authorList>
    </citation>
    <scope>NUCLEOTIDE SEQUENCE [LARGE SCALE GENOMIC DNA]</scope>
    <source>
        <strain evidence="22 23">KCTC 42542</strain>
    </source>
</reference>
<dbReference type="GO" id="GO:0005507">
    <property type="term" value="F:copper ion binding"/>
    <property type="evidence" value="ECO:0007669"/>
    <property type="project" value="InterPro"/>
</dbReference>
<organism evidence="22 23">
    <name type="scientific">Teichococcus oryzae</name>
    <dbReference type="NCBI Taxonomy" id="1608942"/>
    <lineage>
        <taxon>Bacteria</taxon>
        <taxon>Pseudomonadati</taxon>
        <taxon>Pseudomonadota</taxon>
        <taxon>Alphaproteobacteria</taxon>
        <taxon>Acetobacterales</taxon>
        <taxon>Roseomonadaceae</taxon>
        <taxon>Roseomonas</taxon>
    </lineage>
</organism>
<evidence type="ECO:0000313" key="22">
    <source>
        <dbReference type="EMBL" id="KAA2213405.1"/>
    </source>
</evidence>
<dbReference type="PROSITE" id="PS50857">
    <property type="entry name" value="COX2_CUA"/>
    <property type="match status" value="1"/>
</dbReference>
<dbReference type="GO" id="GO:0016491">
    <property type="term" value="F:oxidoreductase activity"/>
    <property type="evidence" value="ECO:0007669"/>
    <property type="project" value="UniProtKB-KW"/>
</dbReference>
<protein>
    <recommendedName>
        <fullName evidence="3">cytochrome-c oxidase</fullName>
        <ecNumber evidence="3">7.1.1.9</ecNumber>
    </recommendedName>
    <alternativeName>
        <fullName evidence="16">Cytochrome aa3 subunit 2</fullName>
    </alternativeName>
</protein>
<dbReference type="InterPro" id="IPR002429">
    <property type="entry name" value="CcO_II-like_C"/>
</dbReference>
<dbReference type="GO" id="GO:0016020">
    <property type="term" value="C:membrane"/>
    <property type="evidence" value="ECO:0007669"/>
    <property type="project" value="UniProtKB-SubCell"/>
</dbReference>
<dbReference type="PANTHER" id="PTHR22888">
    <property type="entry name" value="CYTOCHROME C OXIDASE, SUBUNIT II"/>
    <property type="match status" value="1"/>
</dbReference>
<keyword evidence="23" id="KW-1185">Reference proteome</keyword>
<evidence type="ECO:0000256" key="19">
    <source>
        <dbReference type="SAM" id="Phobius"/>
    </source>
</evidence>
<dbReference type="EMBL" id="VUKA01000003">
    <property type="protein sequence ID" value="KAA2213405.1"/>
    <property type="molecule type" value="Genomic_DNA"/>
</dbReference>
<evidence type="ECO:0000256" key="15">
    <source>
        <dbReference type="ARBA" id="ARBA00024688"/>
    </source>
</evidence>
<evidence type="ECO:0000256" key="1">
    <source>
        <dbReference type="ARBA" id="ARBA00004141"/>
    </source>
</evidence>
<evidence type="ECO:0000256" key="2">
    <source>
        <dbReference type="ARBA" id="ARBA00007866"/>
    </source>
</evidence>
<keyword evidence="13" id="KW-0186">Copper</keyword>
<dbReference type="InterPro" id="IPR008972">
    <property type="entry name" value="Cupredoxin"/>
</dbReference>
<dbReference type="PROSITE" id="PS00078">
    <property type="entry name" value="COX2"/>
    <property type="match status" value="1"/>
</dbReference>
<evidence type="ECO:0000259" key="21">
    <source>
        <dbReference type="PROSITE" id="PS51007"/>
    </source>
</evidence>
<evidence type="ECO:0000256" key="9">
    <source>
        <dbReference type="ARBA" id="ARBA00022967"/>
    </source>
</evidence>
<dbReference type="OrthoDB" id="9781261at2"/>
<evidence type="ECO:0000256" key="14">
    <source>
        <dbReference type="ARBA" id="ARBA00023136"/>
    </source>
</evidence>
<dbReference type="SUPFAM" id="SSF49503">
    <property type="entry name" value="Cupredoxins"/>
    <property type="match status" value="1"/>
</dbReference>
<gene>
    <name evidence="22" type="primary">coxB</name>
    <name evidence="22" type="ORF">F0Q34_09165</name>
</gene>
<keyword evidence="7 19" id="KW-0812">Transmembrane</keyword>
<dbReference type="Gene3D" id="1.10.287.90">
    <property type="match status" value="1"/>
</dbReference>
<keyword evidence="8 18" id="KW-0479">Metal-binding</keyword>
<dbReference type="Pfam" id="PF00034">
    <property type="entry name" value="Cytochrom_C"/>
    <property type="match status" value="1"/>
</dbReference>
<dbReference type="GO" id="GO:0004129">
    <property type="term" value="F:cytochrome-c oxidase activity"/>
    <property type="evidence" value="ECO:0007669"/>
    <property type="project" value="UniProtKB-EC"/>
</dbReference>
<proteinExistence type="inferred from homology"/>
<sequence>MTVLPGFSASRPWGGLAAAGSALALAGCSGRQSALDTAGYEARVVGELFWWMLAASVVIWVLVMALSLYATRRRREPWSGRAAARLILICGAILPTIALAVLLVFGLRLMPVLRAPGEDLRIAVEGQQFWWRVTYELPDGSRVSSANEVRLPRGRRTEFVLTAQDVIHSFWVPPLGGKMDMIPGMTNRLVLEPERTGRFRGACAEFCGASHALMALDVEVMEPDAFEAWLRSRRDPAPPPPGAQEGATLFLANGCGACHTVAGTPAAGRIGPDLTHLSERPSIAAGILPNDVDNIARFIRHTRDIKPGARMPSFAMLSPEDSASIARWLSAPAGTRMETP</sequence>
<dbReference type="InterPro" id="IPR036909">
    <property type="entry name" value="Cyt_c-like_dom_sf"/>
</dbReference>
<evidence type="ECO:0000256" key="10">
    <source>
        <dbReference type="ARBA" id="ARBA00022982"/>
    </source>
</evidence>
<accession>A0A5B2THD6</accession>
<keyword evidence="5 18" id="KW-0349">Heme</keyword>
<dbReference type="EC" id="7.1.1.9" evidence="3"/>
<keyword evidence="9" id="KW-1278">Translocase</keyword>
<name>A0A5B2THD6_9PROT</name>
<dbReference type="InterPro" id="IPR034236">
    <property type="entry name" value="CuRO_CcO_Caa3_II"/>
</dbReference>
<dbReference type="PANTHER" id="PTHR22888:SF9">
    <property type="entry name" value="CYTOCHROME C OXIDASE SUBUNIT 2"/>
    <property type="match status" value="1"/>
</dbReference>
<feature type="transmembrane region" description="Helical" evidence="19">
    <location>
        <begin position="82"/>
        <end position="107"/>
    </location>
</feature>
<comment type="function">
    <text evidence="15">Subunits I and II form the functional core of the enzyme complex. Electrons originating in cytochrome c are transferred via heme a and Cu(A) to the binuclear center formed by heme a3 and Cu(B).</text>
</comment>
<evidence type="ECO:0000256" key="11">
    <source>
        <dbReference type="ARBA" id="ARBA00022989"/>
    </source>
</evidence>
<comment type="caution">
    <text evidence="22">The sequence shown here is derived from an EMBL/GenBank/DDBJ whole genome shotgun (WGS) entry which is preliminary data.</text>
</comment>
<evidence type="ECO:0000256" key="5">
    <source>
        <dbReference type="ARBA" id="ARBA00022617"/>
    </source>
</evidence>
<dbReference type="PROSITE" id="PS51007">
    <property type="entry name" value="CYTC"/>
    <property type="match status" value="1"/>
</dbReference>
<evidence type="ECO:0000256" key="3">
    <source>
        <dbReference type="ARBA" id="ARBA00012949"/>
    </source>
</evidence>
<dbReference type="Proteomes" id="UP000322110">
    <property type="component" value="Unassembled WGS sequence"/>
</dbReference>
<dbReference type="AlphaFoldDB" id="A0A5B2THD6"/>
<dbReference type="InterPro" id="IPR045187">
    <property type="entry name" value="CcO_II"/>
</dbReference>
<evidence type="ECO:0000256" key="7">
    <source>
        <dbReference type="ARBA" id="ARBA00022692"/>
    </source>
</evidence>
<evidence type="ECO:0000256" key="18">
    <source>
        <dbReference type="PROSITE-ProRule" id="PRU00433"/>
    </source>
</evidence>
<keyword evidence="12 18" id="KW-0408">Iron</keyword>
<keyword evidence="22" id="KW-0560">Oxidoreductase</keyword>
<dbReference type="GO" id="GO:0020037">
    <property type="term" value="F:heme binding"/>
    <property type="evidence" value="ECO:0007669"/>
    <property type="project" value="InterPro"/>
</dbReference>
<keyword evidence="14 19" id="KW-0472">Membrane</keyword>
<evidence type="ECO:0000259" key="20">
    <source>
        <dbReference type="PROSITE" id="PS50857"/>
    </source>
</evidence>
<evidence type="ECO:0000256" key="12">
    <source>
        <dbReference type="ARBA" id="ARBA00023004"/>
    </source>
</evidence>
<evidence type="ECO:0000256" key="6">
    <source>
        <dbReference type="ARBA" id="ARBA00022660"/>
    </source>
</evidence>
<keyword evidence="11 19" id="KW-1133">Transmembrane helix</keyword>
<comment type="catalytic activity">
    <reaction evidence="17">
        <text>4 Fe(II)-[cytochrome c] + O2 + 8 H(+)(in) = 4 Fe(III)-[cytochrome c] + 2 H2O + 4 H(+)(out)</text>
        <dbReference type="Rhea" id="RHEA:11436"/>
        <dbReference type="Rhea" id="RHEA-COMP:10350"/>
        <dbReference type="Rhea" id="RHEA-COMP:14399"/>
        <dbReference type="ChEBI" id="CHEBI:15377"/>
        <dbReference type="ChEBI" id="CHEBI:15378"/>
        <dbReference type="ChEBI" id="CHEBI:15379"/>
        <dbReference type="ChEBI" id="CHEBI:29033"/>
        <dbReference type="ChEBI" id="CHEBI:29034"/>
        <dbReference type="EC" id="7.1.1.9"/>
    </reaction>
</comment>
<feature type="domain" description="Cytochrome oxidase subunit II copper A binding" evidence="20">
    <location>
        <begin position="117"/>
        <end position="232"/>
    </location>
</feature>
<evidence type="ECO:0000256" key="17">
    <source>
        <dbReference type="ARBA" id="ARBA00047816"/>
    </source>
</evidence>
<keyword evidence="4" id="KW-0813">Transport</keyword>
<dbReference type="CDD" id="cd04213">
    <property type="entry name" value="CuRO_CcO_Caa3_II"/>
    <property type="match status" value="1"/>
</dbReference>
<comment type="subcellular location">
    <subcellularLocation>
        <location evidence="1">Membrane</location>
        <topology evidence="1">Multi-pass membrane protein</topology>
    </subcellularLocation>
</comment>
<dbReference type="NCBIfam" id="TIGR02866">
    <property type="entry name" value="CoxB"/>
    <property type="match status" value="1"/>
</dbReference>
<evidence type="ECO:0000256" key="4">
    <source>
        <dbReference type="ARBA" id="ARBA00022448"/>
    </source>
</evidence>
<feature type="domain" description="Cytochrome c" evidence="21">
    <location>
        <begin position="241"/>
        <end position="333"/>
    </location>
</feature>
<dbReference type="InterPro" id="IPR001505">
    <property type="entry name" value="Copper_CuA"/>
</dbReference>
<dbReference type="InterPro" id="IPR009056">
    <property type="entry name" value="Cyt_c-like_dom"/>
</dbReference>
<evidence type="ECO:0000256" key="13">
    <source>
        <dbReference type="ARBA" id="ARBA00023008"/>
    </source>
</evidence>
<dbReference type="RefSeq" id="WP_149811909.1">
    <property type="nucleotide sequence ID" value="NZ_VUKA01000003.1"/>
</dbReference>
<keyword evidence="10" id="KW-0249">Electron transport</keyword>
<dbReference type="GO" id="GO:0042773">
    <property type="term" value="P:ATP synthesis coupled electron transport"/>
    <property type="evidence" value="ECO:0007669"/>
    <property type="project" value="TreeGrafter"/>
</dbReference>
<comment type="similarity">
    <text evidence="2">Belongs to the cytochrome c oxidase subunit 2 family.</text>
</comment>
<feature type="transmembrane region" description="Helical" evidence="19">
    <location>
        <begin position="49"/>
        <end position="70"/>
    </location>
</feature>
<keyword evidence="6" id="KW-0679">Respiratory chain</keyword>
<evidence type="ECO:0000256" key="16">
    <source>
        <dbReference type="ARBA" id="ARBA00031399"/>
    </source>
</evidence>
<dbReference type="SUPFAM" id="SSF46626">
    <property type="entry name" value="Cytochrome c"/>
    <property type="match status" value="1"/>
</dbReference>
<evidence type="ECO:0000313" key="23">
    <source>
        <dbReference type="Proteomes" id="UP000322110"/>
    </source>
</evidence>
<dbReference type="Pfam" id="PF00116">
    <property type="entry name" value="COX2"/>
    <property type="match status" value="1"/>
</dbReference>
<dbReference type="InterPro" id="IPR036257">
    <property type="entry name" value="Cyt_c_oxidase_su2_TM_sf"/>
</dbReference>
<dbReference type="Gene3D" id="2.60.40.420">
    <property type="entry name" value="Cupredoxins - blue copper proteins"/>
    <property type="match status" value="1"/>
</dbReference>